<proteinExistence type="predicted"/>
<keyword evidence="1" id="KW-0732">Signal</keyword>
<dbReference type="AlphaFoldDB" id="A0A8J3KY85"/>
<evidence type="ECO:0000313" key="2">
    <source>
        <dbReference type="EMBL" id="GIG07634.1"/>
    </source>
</evidence>
<dbReference type="EMBL" id="BONI01000037">
    <property type="protein sequence ID" value="GIG07634.1"/>
    <property type="molecule type" value="Genomic_DNA"/>
</dbReference>
<dbReference type="Proteomes" id="UP000630887">
    <property type="component" value="Unassembled WGS sequence"/>
</dbReference>
<dbReference type="RefSeq" id="WP_203693976.1">
    <property type="nucleotide sequence ID" value="NZ_BAAALC010000076.1"/>
</dbReference>
<reference evidence="2 3" key="1">
    <citation type="submission" date="2021-01" db="EMBL/GenBank/DDBJ databases">
        <title>Whole genome shotgun sequence of Catellatospora coxensis NBRC 107359.</title>
        <authorList>
            <person name="Komaki H."/>
            <person name="Tamura T."/>
        </authorList>
    </citation>
    <scope>NUCLEOTIDE SEQUENCE [LARGE SCALE GENOMIC DNA]</scope>
    <source>
        <strain evidence="2 3">NBRC 107359</strain>
    </source>
</reference>
<gene>
    <name evidence="2" type="ORF">Cco03nite_43340</name>
</gene>
<dbReference type="PROSITE" id="PS51257">
    <property type="entry name" value="PROKAR_LIPOPROTEIN"/>
    <property type="match status" value="1"/>
</dbReference>
<keyword evidence="3" id="KW-1185">Reference proteome</keyword>
<evidence type="ECO:0000256" key="1">
    <source>
        <dbReference type="SAM" id="SignalP"/>
    </source>
</evidence>
<feature type="chain" id="PRO_5039313928" evidence="1">
    <location>
        <begin position="21"/>
        <end position="352"/>
    </location>
</feature>
<comment type="caution">
    <text evidence="2">The sequence shown here is derived from an EMBL/GenBank/DDBJ whole genome shotgun (WGS) entry which is preliminary data.</text>
</comment>
<name>A0A8J3KY85_9ACTN</name>
<accession>A0A8J3KY85</accession>
<feature type="signal peptide" evidence="1">
    <location>
        <begin position="1"/>
        <end position="20"/>
    </location>
</feature>
<evidence type="ECO:0000313" key="3">
    <source>
        <dbReference type="Proteomes" id="UP000630887"/>
    </source>
</evidence>
<protein>
    <submittedName>
        <fullName evidence="2">Uncharacterized protein</fullName>
    </submittedName>
</protein>
<organism evidence="2 3">
    <name type="scientific">Catellatospora coxensis</name>
    <dbReference type="NCBI Taxonomy" id="310354"/>
    <lineage>
        <taxon>Bacteria</taxon>
        <taxon>Bacillati</taxon>
        <taxon>Actinomycetota</taxon>
        <taxon>Actinomycetes</taxon>
        <taxon>Micromonosporales</taxon>
        <taxon>Micromonosporaceae</taxon>
        <taxon>Catellatospora</taxon>
    </lineage>
</organism>
<sequence>MLSRSLVLRLTALAATLGLAACGSTAPGAAGPSDPAFVLPSGTAAPSATTAVSPSAVASASPTAGPCGVFPASSVWRADVSKLPVHRSSGALVNSIGATAHMHPDFGAGLWEGAPIGIPVTAVKPGQKTVKVSFEYAGESDKGPYPVPADAKVEGGRSSDGDRHVILYDAAACKVYELYAAYPAGAGWRAGSGAIYDLRSNKLRPAGWTSADAAGLSIFAGLVRYEEVAAGRITHALRITVPRSRNTYVWPARHAASSSSDANLPPMGLRLRLKASVDTSKLPKQARVIAEAMKKYGVIVADNGSPWYLSGAPDDRWSNDALRALKNLQGADFEAVDTAGLMADKNSGAVRG</sequence>